<sequence>MTGYLVARVMTISEPARTGERGSPWRYTLAADYTFASMHLAGVTYLDPDNPWVRIRDGVITIQAGYAWDGCSPKLKRPLFGLVHLGTPDGAWHLGRNPTYEASLVHDALCQWRRLIPISKDATVALFDEMLEQSGWRYRRLYVWAVRRFGPKDFEGNQTGPKGRRQA</sequence>
<gene>
    <name evidence="1" type="ORF">QWZ03_18330</name>
</gene>
<evidence type="ECO:0000313" key="2">
    <source>
        <dbReference type="Proteomes" id="UP001180081"/>
    </source>
</evidence>
<dbReference type="EMBL" id="JAUFPU010000018">
    <property type="protein sequence ID" value="MDN3578728.1"/>
    <property type="molecule type" value="Genomic_DNA"/>
</dbReference>
<organism evidence="1 2">
    <name type="scientific">Chitinimonas viridis</name>
    <dbReference type="NCBI Taxonomy" id="664880"/>
    <lineage>
        <taxon>Bacteria</taxon>
        <taxon>Pseudomonadati</taxon>
        <taxon>Pseudomonadota</taxon>
        <taxon>Betaproteobacteria</taxon>
        <taxon>Neisseriales</taxon>
        <taxon>Chitinibacteraceae</taxon>
        <taxon>Chitinimonas</taxon>
    </lineage>
</organism>
<dbReference type="Proteomes" id="UP001180081">
    <property type="component" value="Unassembled WGS sequence"/>
</dbReference>
<evidence type="ECO:0008006" key="3">
    <source>
        <dbReference type="Google" id="ProtNLM"/>
    </source>
</evidence>
<evidence type="ECO:0000313" key="1">
    <source>
        <dbReference type="EMBL" id="MDN3578728.1"/>
    </source>
</evidence>
<name>A0ABT8BAZ0_9NEIS</name>
<accession>A0ABT8BAZ0</accession>
<keyword evidence="2" id="KW-1185">Reference proteome</keyword>
<protein>
    <recommendedName>
        <fullName evidence="3">DUF1353 domain-containing protein</fullName>
    </recommendedName>
</protein>
<comment type="caution">
    <text evidence="1">The sequence shown here is derived from an EMBL/GenBank/DDBJ whole genome shotgun (WGS) entry which is preliminary data.</text>
</comment>
<reference evidence="1" key="1">
    <citation type="journal article" date="2014" name="Int. J. Syst. Evol. Microbiol.">
        <title>Complete genome of a new Firmicutes species belonging to the dominant human colonic microbiota ('Ruminococcus bicirculans') reveals two chromosomes and a selective capacity to utilize plant glucans.</title>
        <authorList>
            <consortium name="NISC Comparative Sequencing Program"/>
            <person name="Wegmann U."/>
            <person name="Louis P."/>
            <person name="Goesmann A."/>
            <person name="Henrissat B."/>
            <person name="Duncan S.H."/>
            <person name="Flint H.J."/>
        </authorList>
    </citation>
    <scope>NUCLEOTIDE SEQUENCE</scope>
    <source>
        <strain evidence="1">CECT 7703</strain>
    </source>
</reference>
<dbReference type="RefSeq" id="WP_290334059.1">
    <property type="nucleotide sequence ID" value="NZ_JAUFPU010000018.1"/>
</dbReference>
<reference evidence="1" key="2">
    <citation type="submission" date="2023-06" db="EMBL/GenBank/DDBJ databases">
        <authorList>
            <person name="Lucena T."/>
            <person name="Sun Q."/>
        </authorList>
    </citation>
    <scope>NUCLEOTIDE SEQUENCE</scope>
    <source>
        <strain evidence="1">CECT 7703</strain>
    </source>
</reference>
<proteinExistence type="predicted"/>